<evidence type="ECO:0000313" key="1">
    <source>
        <dbReference type="EMBL" id="PSJ58262.1"/>
    </source>
</evidence>
<accession>A0A2P7S717</accession>
<name>A0A2P7S717_9HYPH</name>
<evidence type="ECO:0000313" key="2">
    <source>
        <dbReference type="Proteomes" id="UP000240653"/>
    </source>
</evidence>
<reference evidence="1 2" key="1">
    <citation type="submission" date="2018-03" db="EMBL/GenBank/DDBJ databases">
        <title>The draft genome of Mesorhizobium soli JCM 19897.</title>
        <authorList>
            <person name="Li L."/>
            <person name="Liu L."/>
            <person name="Liang L."/>
            <person name="Wang T."/>
            <person name="Zhang X."/>
        </authorList>
    </citation>
    <scope>NUCLEOTIDE SEQUENCE [LARGE SCALE GENOMIC DNA]</scope>
    <source>
        <strain evidence="1 2">JCM 19897</strain>
    </source>
</reference>
<dbReference type="Proteomes" id="UP000240653">
    <property type="component" value="Unassembled WGS sequence"/>
</dbReference>
<protein>
    <submittedName>
        <fullName evidence="1">Uncharacterized protein</fullName>
    </submittedName>
</protein>
<keyword evidence="2" id="KW-1185">Reference proteome</keyword>
<gene>
    <name evidence="1" type="ORF">C7I85_20635</name>
</gene>
<dbReference type="EMBL" id="PXYL01000011">
    <property type="protein sequence ID" value="PSJ58262.1"/>
    <property type="molecule type" value="Genomic_DNA"/>
</dbReference>
<comment type="caution">
    <text evidence="1">The sequence shown here is derived from an EMBL/GenBank/DDBJ whole genome shotgun (WGS) entry which is preliminary data.</text>
</comment>
<sequence>MNLIGVAISSAFAAYFGAWGAQKLILRAQEVSEIRATSNLISSSQIFGYTILNAALIFKKQHGVELKEKYEQDLRSGSNIGGANIVHLRMDLRTLPLPRFPLNQAETLFFEKVQLSGRAAAAAATVLQSIELLREAVELRNSLIEEIRHSSLSEPEKIAIYLALPTPKGHDERYKNVVDAISSYCDDVIFFALILDFDLQKKNNDLLLISRKAQKLTRPAATKWRHEIIDRLVPSPDYYREWLDGYPDDEIPPILTLRKSSDAT</sequence>
<proteinExistence type="predicted"/>
<organism evidence="1 2">
    <name type="scientific">Pseudaminobacter soli</name>
    <name type="common">ex Li et al. 2025</name>
    <dbReference type="NCBI Taxonomy" id="1295366"/>
    <lineage>
        <taxon>Bacteria</taxon>
        <taxon>Pseudomonadati</taxon>
        <taxon>Pseudomonadota</taxon>
        <taxon>Alphaproteobacteria</taxon>
        <taxon>Hyphomicrobiales</taxon>
        <taxon>Phyllobacteriaceae</taxon>
        <taxon>Pseudaminobacter</taxon>
    </lineage>
</organism>
<dbReference type="AlphaFoldDB" id="A0A2P7S717"/>